<evidence type="ECO:0000313" key="3">
    <source>
        <dbReference type="Proteomes" id="UP000037755"/>
    </source>
</evidence>
<dbReference type="AlphaFoldDB" id="A0A0M9VJQ3"/>
<name>A0A0M9VJQ3_9FLAO</name>
<evidence type="ECO:0008006" key="4">
    <source>
        <dbReference type="Google" id="ProtNLM"/>
    </source>
</evidence>
<sequence length="161" mass="17314">MKKITLFAALASVLFVSCSDDDNNNAQPVGGTWVLTKIVLPDNIAYDANGDGVISENHLDETSCFDTTSIIFGASNTAVFTGHCLSESDGPELTSYIQQGSNVTFSYASTPTYNRTATYVLNGNTLTATLNYESDDYVPGYGNFADTSIFLYGATLTYTKM</sequence>
<gene>
    <name evidence="2" type="ORF">AM493_17905</name>
</gene>
<evidence type="ECO:0000313" key="2">
    <source>
        <dbReference type="EMBL" id="KOS07709.1"/>
    </source>
</evidence>
<protein>
    <recommendedName>
        <fullName evidence="4">Lipocalin-like domain-containing protein</fullName>
    </recommendedName>
</protein>
<accession>A0A0M9VJQ3</accession>
<feature type="signal peptide" evidence="1">
    <location>
        <begin position="1"/>
        <end position="18"/>
    </location>
</feature>
<keyword evidence="1" id="KW-0732">Signal</keyword>
<proteinExistence type="predicted"/>
<dbReference type="RefSeq" id="WP_054409423.1">
    <property type="nucleotide sequence ID" value="NZ_FOYA01000002.1"/>
</dbReference>
<reference evidence="2 3" key="1">
    <citation type="submission" date="2015-08" db="EMBL/GenBank/DDBJ databases">
        <title>Whole genome sequence of Flavobacterium akiainvivens IK-1T, from decaying Wikstroemia oahuensis, an endemic Hawaiian shrub.</title>
        <authorList>
            <person name="Wan X."/>
            <person name="Hou S."/>
            <person name="Saito J."/>
            <person name="Donachie S."/>
        </authorList>
    </citation>
    <scope>NUCLEOTIDE SEQUENCE [LARGE SCALE GENOMIC DNA]</scope>
    <source>
        <strain evidence="2 3">IK-1</strain>
    </source>
</reference>
<dbReference type="Proteomes" id="UP000037755">
    <property type="component" value="Unassembled WGS sequence"/>
</dbReference>
<dbReference type="EMBL" id="LIYD01000005">
    <property type="protein sequence ID" value="KOS07709.1"/>
    <property type="molecule type" value="Genomic_DNA"/>
</dbReference>
<evidence type="ECO:0000256" key="1">
    <source>
        <dbReference type="SAM" id="SignalP"/>
    </source>
</evidence>
<dbReference type="OrthoDB" id="1118927at2"/>
<keyword evidence="3" id="KW-1185">Reference proteome</keyword>
<organism evidence="2 3">
    <name type="scientific">Flavobacterium akiainvivens</name>
    <dbReference type="NCBI Taxonomy" id="1202724"/>
    <lineage>
        <taxon>Bacteria</taxon>
        <taxon>Pseudomonadati</taxon>
        <taxon>Bacteroidota</taxon>
        <taxon>Flavobacteriia</taxon>
        <taxon>Flavobacteriales</taxon>
        <taxon>Flavobacteriaceae</taxon>
        <taxon>Flavobacterium</taxon>
    </lineage>
</organism>
<dbReference type="STRING" id="1202724.AM493_17905"/>
<dbReference type="PROSITE" id="PS51257">
    <property type="entry name" value="PROKAR_LIPOPROTEIN"/>
    <property type="match status" value="1"/>
</dbReference>
<dbReference type="PATRIC" id="fig|1202724.3.peg.3719"/>
<feature type="chain" id="PRO_5005839305" description="Lipocalin-like domain-containing protein" evidence="1">
    <location>
        <begin position="19"/>
        <end position="161"/>
    </location>
</feature>
<comment type="caution">
    <text evidence="2">The sequence shown here is derived from an EMBL/GenBank/DDBJ whole genome shotgun (WGS) entry which is preliminary data.</text>
</comment>